<sequence>MDDQIRRYEEDRLRREKLAYFQAARNDRERRGQEQAAQQTVELGGLIALGIVGAVGGVLWGLLGTKIGRVITLLLLLAGGTLFGLYWLQNDAAVRAQAQRTQQPQNIATPQAGVDTSSGSEKAAQQLAATNIGPDAAASPATSGLDTAVLAANTLASETAIAVSGQAGSSDLASAAPVPSLAASAPTEGTAVRSDVGIVAAASASVVVPIVASFDCAKAASDIEKLICSSPETADSDRRLAAAYAAARSKASDQTALKQGQRAWMKQERDVCTDAACLLRVTDARIQTLAGI</sequence>
<reference evidence="4 5" key="1">
    <citation type="journal article" date="2016" name="Gene">
        <title>PacBio SMRT assembly of a complex multi-replicon genome reveals chlorocatechol degradative operon in a region of genome plasticity.</title>
        <authorList>
            <person name="Ricker N."/>
            <person name="Shen S.Y."/>
            <person name="Goordial J."/>
            <person name="Jin S."/>
            <person name="Fulthorpe R.R."/>
        </authorList>
    </citation>
    <scope>NUCLEOTIDE SEQUENCE [LARGE SCALE GENOMIC DNA]</scope>
    <source>
        <strain evidence="4 5">OLGA172</strain>
    </source>
</reference>
<organism evidence="4 5">
    <name type="scientific">Paraburkholderia phytofirmans OLGA172</name>
    <dbReference type="NCBI Taxonomy" id="1417228"/>
    <lineage>
        <taxon>Bacteria</taxon>
        <taxon>Pseudomonadati</taxon>
        <taxon>Pseudomonadota</taxon>
        <taxon>Betaproteobacteria</taxon>
        <taxon>Burkholderiales</taxon>
        <taxon>Burkholderiaceae</taxon>
        <taxon>Paraburkholderia</taxon>
    </lineage>
</organism>
<keyword evidence="2" id="KW-1133">Transmembrane helix</keyword>
<dbReference type="OrthoDB" id="8650075at2"/>
<evidence type="ECO:0000256" key="2">
    <source>
        <dbReference type="SAM" id="Phobius"/>
    </source>
</evidence>
<dbReference type="InterPro" id="IPR009739">
    <property type="entry name" value="LprI-like_N"/>
</dbReference>
<proteinExistence type="predicted"/>
<evidence type="ECO:0000259" key="3">
    <source>
        <dbReference type="Pfam" id="PF07007"/>
    </source>
</evidence>
<dbReference type="Pfam" id="PF07007">
    <property type="entry name" value="LprI"/>
    <property type="match status" value="1"/>
</dbReference>
<dbReference type="RefSeq" id="WP_063497254.1">
    <property type="nucleotide sequence ID" value="NZ_CP014578.1"/>
</dbReference>
<keyword evidence="2" id="KW-0472">Membrane</keyword>
<keyword evidence="5" id="KW-1185">Reference proteome</keyword>
<dbReference type="Proteomes" id="UP000076852">
    <property type="component" value="Chromosome 1"/>
</dbReference>
<feature type="transmembrane region" description="Helical" evidence="2">
    <location>
        <begin position="43"/>
        <end position="63"/>
    </location>
</feature>
<dbReference type="AlphaFoldDB" id="A0A160FMY7"/>
<name>A0A160FMY7_9BURK</name>
<dbReference type="EMBL" id="CP014578">
    <property type="protein sequence ID" value="ANB73892.1"/>
    <property type="molecule type" value="Genomic_DNA"/>
</dbReference>
<feature type="transmembrane region" description="Helical" evidence="2">
    <location>
        <begin position="70"/>
        <end position="88"/>
    </location>
</feature>
<keyword evidence="2" id="KW-0812">Transmembrane</keyword>
<evidence type="ECO:0000313" key="4">
    <source>
        <dbReference type="EMBL" id="ANB73892.1"/>
    </source>
</evidence>
<accession>A0A160FMY7</accession>
<gene>
    <name evidence="4" type="ORF">AYM40_17110</name>
</gene>
<evidence type="ECO:0000313" key="5">
    <source>
        <dbReference type="Proteomes" id="UP000076852"/>
    </source>
</evidence>
<dbReference type="InterPro" id="IPR052755">
    <property type="entry name" value="Lysozyme_Inhibitor_LprI"/>
</dbReference>
<dbReference type="Gene3D" id="1.20.1270.180">
    <property type="match status" value="1"/>
</dbReference>
<evidence type="ECO:0000256" key="1">
    <source>
        <dbReference type="SAM" id="MobiDB-lite"/>
    </source>
</evidence>
<dbReference type="GO" id="GO:0005576">
    <property type="term" value="C:extracellular region"/>
    <property type="evidence" value="ECO:0007669"/>
    <property type="project" value="TreeGrafter"/>
</dbReference>
<feature type="region of interest" description="Disordered" evidence="1">
    <location>
        <begin position="101"/>
        <end position="126"/>
    </location>
</feature>
<feature type="domain" description="Lysozyme inhibitor LprI-like N-terminal" evidence="3">
    <location>
        <begin position="216"/>
        <end position="289"/>
    </location>
</feature>
<dbReference type="PANTHER" id="PTHR37549:SF1">
    <property type="entry name" value="LIPOPROTEIN LPRI"/>
    <property type="match status" value="1"/>
</dbReference>
<dbReference type="KEGG" id="buz:AYM40_17110"/>
<protein>
    <recommendedName>
        <fullName evidence="3">Lysozyme inhibitor LprI-like N-terminal domain-containing protein</fullName>
    </recommendedName>
</protein>
<dbReference type="PANTHER" id="PTHR37549">
    <property type="entry name" value="LIPOPROTEIN LPRI"/>
    <property type="match status" value="1"/>
</dbReference>